<comment type="caution">
    <text evidence="1">The sequence shown here is derived from an EMBL/GenBank/DDBJ whole genome shotgun (WGS) entry which is preliminary data.</text>
</comment>
<protein>
    <submittedName>
        <fullName evidence="1">Uncharacterized protein</fullName>
    </submittedName>
</protein>
<accession>A0A8S1QMX1</accession>
<evidence type="ECO:0000313" key="1">
    <source>
        <dbReference type="EMBL" id="CAD8116949.1"/>
    </source>
</evidence>
<dbReference type="EMBL" id="CAJJDM010000194">
    <property type="protein sequence ID" value="CAD8116949.1"/>
    <property type="molecule type" value="Genomic_DNA"/>
</dbReference>
<sequence length="75" mass="8739">MSIECSFECITQSCNQYNGQSDCNYIYTSYTLREIALCYWDSLYDECISASISLAKRLIPLTQHNVMQIQDMYIT</sequence>
<dbReference type="Proteomes" id="UP000688137">
    <property type="component" value="Unassembled WGS sequence"/>
</dbReference>
<evidence type="ECO:0000313" key="2">
    <source>
        <dbReference type="Proteomes" id="UP000688137"/>
    </source>
</evidence>
<name>A0A8S1QMX1_PARPR</name>
<proteinExistence type="predicted"/>
<keyword evidence="2" id="KW-1185">Reference proteome</keyword>
<dbReference type="AlphaFoldDB" id="A0A8S1QMX1"/>
<reference evidence="1" key="1">
    <citation type="submission" date="2021-01" db="EMBL/GenBank/DDBJ databases">
        <authorList>
            <consortium name="Genoscope - CEA"/>
            <person name="William W."/>
        </authorList>
    </citation>
    <scope>NUCLEOTIDE SEQUENCE</scope>
</reference>
<organism evidence="1 2">
    <name type="scientific">Paramecium primaurelia</name>
    <dbReference type="NCBI Taxonomy" id="5886"/>
    <lineage>
        <taxon>Eukaryota</taxon>
        <taxon>Sar</taxon>
        <taxon>Alveolata</taxon>
        <taxon>Ciliophora</taxon>
        <taxon>Intramacronucleata</taxon>
        <taxon>Oligohymenophorea</taxon>
        <taxon>Peniculida</taxon>
        <taxon>Parameciidae</taxon>
        <taxon>Paramecium</taxon>
    </lineage>
</organism>
<gene>
    <name evidence="1" type="ORF">PPRIM_AZ9-3.1.T1850003</name>
</gene>